<dbReference type="Proteomes" id="UP000809137">
    <property type="component" value="Unassembled WGS sequence"/>
</dbReference>
<accession>A0ABS1Z0S4</accession>
<proteinExistence type="predicted"/>
<keyword evidence="2" id="KW-1185">Reference proteome</keyword>
<evidence type="ECO:0000313" key="1">
    <source>
        <dbReference type="EMBL" id="MBM0745862.1"/>
    </source>
</evidence>
<comment type="caution">
    <text evidence="1">The sequence shown here is derived from an EMBL/GenBank/DDBJ whole genome shotgun (WGS) entry which is preliminary data.</text>
</comment>
<evidence type="ECO:0000313" key="2">
    <source>
        <dbReference type="Proteomes" id="UP000809137"/>
    </source>
</evidence>
<dbReference type="GeneID" id="84691545"/>
<gene>
    <name evidence="1" type="ORF">JJB79_00280</name>
</gene>
<protein>
    <submittedName>
        <fullName evidence="1">DNA polymerase V</fullName>
    </submittedName>
</protein>
<sequence length="64" mass="7450">MREPSGRSTVATSDFVEELERVNWHFTLKAANDWIRSHTTTFRDASTQEGENMTWFRFNLNGGL</sequence>
<dbReference type="EMBL" id="JAFCXS010000001">
    <property type="protein sequence ID" value="MBM0745862.1"/>
    <property type="molecule type" value="Genomic_DNA"/>
</dbReference>
<name>A0ABS1Z0S4_9GAMM</name>
<dbReference type="RefSeq" id="WP_052246500.1">
    <property type="nucleotide sequence ID" value="NZ_CP083448.1"/>
</dbReference>
<reference evidence="1 2" key="1">
    <citation type="submission" date="2021-01" db="EMBL/GenBank/DDBJ databases">
        <title>Complete genome sequence of Pantoea eucrina OB49, a heavy metal tolerant bacterium with PGPR potential isolated from wheat in Algeria.</title>
        <authorList>
            <person name="Lekired A."/>
            <person name="Ouzari I.H."/>
        </authorList>
    </citation>
    <scope>NUCLEOTIDE SEQUENCE [LARGE SCALE GENOMIC DNA]</scope>
    <source>
        <strain evidence="1 2">OB49</strain>
    </source>
</reference>
<organism evidence="1 2">
    <name type="scientific">Pantoea eucrina</name>
    <dbReference type="NCBI Taxonomy" id="472693"/>
    <lineage>
        <taxon>Bacteria</taxon>
        <taxon>Pseudomonadati</taxon>
        <taxon>Pseudomonadota</taxon>
        <taxon>Gammaproteobacteria</taxon>
        <taxon>Enterobacterales</taxon>
        <taxon>Erwiniaceae</taxon>
        <taxon>Pantoea</taxon>
    </lineage>
</organism>